<protein>
    <submittedName>
        <fullName evidence="1">Uncharacterized protein</fullName>
    </submittedName>
</protein>
<dbReference type="EMBL" id="JARK01001371">
    <property type="protein sequence ID" value="EYC15950.1"/>
    <property type="molecule type" value="Genomic_DNA"/>
</dbReference>
<evidence type="ECO:0000313" key="2">
    <source>
        <dbReference type="Proteomes" id="UP000024635"/>
    </source>
</evidence>
<keyword evidence="2" id="KW-1185">Reference proteome</keyword>
<gene>
    <name evidence="1" type="primary">Acey_s0035.g3061</name>
    <name evidence="1" type="ORF">Y032_0035g3061</name>
</gene>
<dbReference type="AlphaFoldDB" id="A0A016UL49"/>
<dbReference type="Proteomes" id="UP000024635">
    <property type="component" value="Unassembled WGS sequence"/>
</dbReference>
<sequence length="68" mass="8019">MTASDSIALQNYLLGTDMMGVQNGHKFCRNESSGWKSTEQKTELETLVKTAIGNRHYWRRNRCKWRRQ</sequence>
<proteinExistence type="predicted"/>
<comment type="caution">
    <text evidence="1">The sequence shown here is derived from an EMBL/GenBank/DDBJ whole genome shotgun (WGS) entry which is preliminary data.</text>
</comment>
<reference evidence="2" key="1">
    <citation type="journal article" date="2015" name="Nat. Genet.">
        <title>The genome and transcriptome of the zoonotic hookworm Ancylostoma ceylanicum identify infection-specific gene families.</title>
        <authorList>
            <person name="Schwarz E.M."/>
            <person name="Hu Y."/>
            <person name="Antoshechkin I."/>
            <person name="Miller M.M."/>
            <person name="Sternberg P.W."/>
            <person name="Aroian R.V."/>
        </authorList>
    </citation>
    <scope>NUCLEOTIDE SEQUENCE</scope>
    <source>
        <strain evidence="2">HY135</strain>
    </source>
</reference>
<organism evidence="1 2">
    <name type="scientific">Ancylostoma ceylanicum</name>
    <dbReference type="NCBI Taxonomy" id="53326"/>
    <lineage>
        <taxon>Eukaryota</taxon>
        <taxon>Metazoa</taxon>
        <taxon>Ecdysozoa</taxon>
        <taxon>Nematoda</taxon>
        <taxon>Chromadorea</taxon>
        <taxon>Rhabditida</taxon>
        <taxon>Rhabditina</taxon>
        <taxon>Rhabditomorpha</taxon>
        <taxon>Strongyloidea</taxon>
        <taxon>Ancylostomatidae</taxon>
        <taxon>Ancylostomatinae</taxon>
        <taxon>Ancylostoma</taxon>
    </lineage>
</organism>
<evidence type="ECO:0000313" key="1">
    <source>
        <dbReference type="EMBL" id="EYC15950.1"/>
    </source>
</evidence>
<accession>A0A016UL49</accession>
<name>A0A016UL49_9BILA</name>